<protein>
    <recommendedName>
        <fullName evidence="5">Triacylglycerol lipase</fullName>
    </recommendedName>
</protein>
<gene>
    <name evidence="3" type="ORF">QN277_019142</name>
</gene>
<feature type="transmembrane region" description="Helical" evidence="2">
    <location>
        <begin position="47"/>
        <end position="65"/>
    </location>
</feature>
<evidence type="ECO:0000313" key="4">
    <source>
        <dbReference type="Proteomes" id="UP001293593"/>
    </source>
</evidence>
<accession>A0AAE1JSS1</accession>
<evidence type="ECO:0000256" key="2">
    <source>
        <dbReference type="SAM" id="Phobius"/>
    </source>
</evidence>
<evidence type="ECO:0000313" key="3">
    <source>
        <dbReference type="EMBL" id="KAK4276165.1"/>
    </source>
</evidence>
<reference evidence="3" key="1">
    <citation type="submission" date="2023-10" db="EMBL/GenBank/DDBJ databases">
        <title>Chromosome-level genome of the transformable northern wattle, Acacia crassicarpa.</title>
        <authorList>
            <person name="Massaro I."/>
            <person name="Sinha N.R."/>
            <person name="Poethig S."/>
            <person name="Leichty A.R."/>
        </authorList>
    </citation>
    <scope>NUCLEOTIDE SEQUENCE</scope>
    <source>
        <strain evidence="3">Acra3RX</strain>
        <tissue evidence="3">Leaf</tissue>
    </source>
</reference>
<organism evidence="3 4">
    <name type="scientific">Acacia crassicarpa</name>
    <name type="common">northern wattle</name>
    <dbReference type="NCBI Taxonomy" id="499986"/>
    <lineage>
        <taxon>Eukaryota</taxon>
        <taxon>Viridiplantae</taxon>
        <taxon>Streptophyta</taxon>
        <taxon>Embryophyta</taxon>
        <taxon>Tracheophyta</taxon>
        <taxon>Spermatophyta</taxon>
        <taxon>Magnoliopsida</taxon>
        <taxon>eudicotyledons</taxon>
        <taxon>Gunneridae</taxon>
        <taxon>Pentapetalae</taxon>
        <taxon>rosids</taxon>
        <taxon>fabids</taxon>
        <taxon>Fabales</taxon>
        <taxon>Fabaceae</taxon>
        <taxon>Caesalpinioideae</taxon>
        <taxon>mimosoid clade</taxon>
        <taxon>Acacieae</taxon>
        <taxon>Acacia</taxon>
    </lineage>
</organism>
<dbReference type="PANTHER" id="PTHR36703:SF1">
    <property type="entry name" value="TRIACYLGLYCEROL LIPASE-LIKE PROTEIN"/>
    <property type="match status" value="1"/>
</dbReference>
<keyword evidence="2" id="KW-0812">Transmembrane</keyword>
<dbReference type="PANTHER" id="PTHR36703">
    <property type="entry name" value="TRIACYLGLYCEROL LIPASE-LIKE PROTEIN"/>
    <property type="match status" value="1"/>
</dbReference>
<proteinExistence type="predicted"/>
<feature type="region of interest" description="Disordered" evidence="1">
    <location>
        <begin position="176"/>
        <end position="199"/>
    </location>
</feature>
<dbReference type="Proteomes" id="UP001293593">
    <property type="component" value="Unassembled WGS sequence"/>
</dbReference>
<evidence type="ECO:0008006" key="5">
    <source>
        <dbReference type="Google" id="ProtNLM"/>
    </source>
</evidence>
<comment type="caution">
    <text evidence="3">The sequence shown here is derived from an EMBL/GenBank/DDBJ whole genome shotgun (WGS) entry which is preliminary data.</text>
</comment>
<keyword evidence="4" id="KW-1185">Reference proteome</keyword>
<dbReference type="AlphaFoldDB" id="A0AAE1JSS1"/>
<evidence type="ECO:0000256" key="1">
    <source>
        <dbReference type="SAM" id="MobiDB-lite"/>
    </source>
</evidence>
<name>A0AAE1JSS1_9FABA</name>
<feature type="compositionally biased region" description="Low complexity" evidence="1">
    <location>
        <begin position="178"/>
        <end position="189"/>
    </location>
</feature>
<feature type="transmembrane region" description="Helical" evidence="2">
    <location>
        <begin position="106"/>
        <end position="127"/>
    </location>
</feature>
<keyword evidence="2" id="KW-0472">Membrane</keyword>
<keyword evidence="2" id="KW-1133">Transmembrane helix</keyword>
<sequence length="199" mass="22456">MQRLRSSGASILGSFSAPNVKRKAQHSWAAVQDIFFSTKDTFERHRVVFTVGTSVASVATAWIGYTLRHLHDSKVDQRLESIERVMKNNYDLEHPEIRKIVGTGGISVPACVATAGSTLIIGYGLGWRSGSWFANRKFRKEQMKVLGLIKPRKWQLLGKIHPRALEFIRRPLKRSKVQETQVETPETTTNDSPVKLVTK</sequence>
<dbReference type="EMBL" id="JAWXYG010000004">
    <property type="protein sequence ID" value="KAK4276165.1"/>
    <property type="molecule type" value="Genomic_DNA"/>
</dbReference>